<dbReference type="EMBL" id="JAEAOA010001128">
    <property type="protein sequence ID" value="KAK3579781.1"/>
    <property type="molecule type" value="Genomic_DNA"/>
</dbReference>
<dbReference type="AlphaFoldDB" id="A0AAE0VJD2"/>
<organism evidence="1 2">
    <name type="scientific">Potamilus streckersoni</name>
    <dbReference type="NCBI Taxonomy" id="2493646"/>
    <lineage>
        <taxon>Eukaryota</taxon>
        <taxon>Metazoa</taxon>
        <taxon>Spiralia</taxon>
        <taxon>Lophotrochozoa</taxon>
        <taxon>Mollusca</taxon>
        <taxon>Bivalvia</taxon>
        <taxon>Autobranchia</taxon>
        <taxon>Heteroconchia</taxon>
        <taxon>Palaeoheterodonta</taxon>
        <taxon>Unionida</taxon>
        <taxon>Unionoidea</taxon>
        <taxon>Unionidae</taxon>
        <taxon>Ambleminae</taxon>
        <taxon>Lampsilini</taxon>
        <taxon>Potamilus</taxon>
    </lineage>
</organism>
<comment type="caution">
    <text evidence="1">The sequence shown here is derived from an EMBL/GenBank/DDBJ whole genome shotgun (WGS) entry which is preliminary data.</text>
</comment>
<proteinExistence type="predicted"/>
<accession>A0AAE0VJD2</accession>
<sequence>MLTIPVYDDVETYGQFPTKTKFFPRPTSRLEPFILLYWKARCAYMRRICIMNASVRVIIEVTQPGNLLRMYFPAVICFHSFD</sequence>
<reference evidence="1" key="1">
    <citation type="journal article" date="2021" name="Genome Biol. Evol.">
        <title>A High-Quality Reference Genome for a Parasitic Bivalve with Doubly Uniparental Inheritance (Bivalvia: Unionida).</title>
        <authorList>
            <person name="Smith C.H."/>
        </authorList>
    </citation>
    <scope>NUCLEOTIDE SEQUENCE</scope>
    <source>
        <strain evidence="1">CHS0354</strain>
    </source>
</reference>
<dbReference type="Proteomes" id="UP001195483">
    <property type="component" value="Unassembled WGS sequence"/>
</dbReference>
<name>A0AAE0VJD2_9BIVA</name>
<keyword evidence="2" id="KW-1185">Reference proteome</keyword>
<reference evidence="1" key="3">
    <citation type="submission" date="2023-05" db="EMBL/GenBank/DDBJ databases">
        <authorList>
            <person name="Smith C.H."/>
        </authorList>
    </citation>
    <scope>NUCLEOTIDE SEQUENCE</scope>
    <source>
        <strain evidence="1">CHS0354</strain>
        <tissue evidence="1">Mantle</tissue>
    </source>
</reference>
<evidence type="ECO:0000313" key="1">
    <source>
        <dbReference type="EMBL" id="KAK3579781.1"/>
    </source>
</evidence>
<reference evidence="1" key="2">
    <citation type="journal article" date="2021" name="Genome Biol. Evol.">
        <title>Developing a high-quality reference genome for a parasitic bivalve with doubly uniparental inheritance (Bivalvia: Unionida).</title>
        <authorList>
            <person name="Smith C.H."/>
        </authorList>
    </citation>
    <scope>NUCLEOTIDE SEQUENCE</scope>
    <source>
        <strain evidence="1">CHS0354</strain>
        <tissue evidence="1">Mantle</tissue>
    </source>
</reference>
<gene>
    <name evidence="1" type="ORF">CHS0354_018218</name>
</gene>
<protein>
    <submittedName>
        <fullName evidence="1">Uncharacterized protein</fullName>
    </submittedName>
</protein>
<evidence type="ECO:0000313" key="2">
    <source>
        <dbReference type="Proteomes" id="UP001195483"/>
    </source>
</evidence>